<feature type="transmembrane region" description="Helical" evidence="5">
    <location>
        <begin position="158"/>
        <end position="174"/>
    </location>
</feature>
<gene>
    <name evidence="7" type="ORF">SAMN04488503_0827</name>
</gene>
<feature type="transmembrane region" description="Helical" evidence="5">
    <location>
        <begin position="62"/>
        <end position="84"/>
    </location>
</feature>
<proteinExistence type="predicted"/>
<evidence type="ECO:0000313" key="8">
    <source>
        <dbReference type="Proteomes" id="UP000198324"/>
    </source>
</evidence>
<keyword evidence="8" id="KW-1185">Reference proteome</keyword>
<feature type="transmembrane region" description="Helical" evidence="5">
    <location>
        <begin position="31"/>
        <end position="50"/>
    </location>
</feature>
<comment type="subcellular location">
    <subcellularLocation>
        <location evidence="1">Membrane</location>
        <topology evidence="1">Multi-pass membrane protein</topology>
    </subcellularLocation>
</comment>
<evidence type="ECO:0000256" key="3">
    <source>
        <dbReference type="ARBA" id="ARBA00022989"/>
    </source>
</evidence>
<protein>
    <submittedName>
        <fullName evidence="7">Cation:H+ antiporter</fullName>
    </submittedName>
</protein>
<evidence type="ECO:0000256" key="4">
    <source>
        <dbReference type="ARBA" id="ARBA00023136"/>
    </source>
</evidence>
<feature type="transmembrane region" description="Helical" evidence="5">
    <location>
        <begin position="372"/>
        <end position="391"/>
    </location>
</feature>
<dbReference type="GO" id="GO:0016020">
    <property type="term" value="C:membrane"/>
    <property type="evidence" value="ECO:0007669"/>
    <property type="project" value="UniProtKB-SubCell"/>
</dbReference>
<keyword evidence="4 5" id="KW-0472">Membrane</keyword>
<feature type="transmembrane region" description="Helical" evidence="5">
    <location>
        <begin position="315"/>
        <end position="332"/>
    </location>
</feature>
<keyword evidence="3 5" id="KW-1133">Transmembrane helix</keyword>
<organism evidence="7 8">
    <name type="scientific">Humidesulfovibrio mexicanus</name>
    <dbReference type="NCBI Taxonomy" id="147047"/>
    <lineage>
        <taxon>Bacteria</taxon>
        <taxon>Pseudomonadati</taxon>
        <taxon>Thermodesulfobacteriota</taxon>
        <taxon>Desulfovibrionia</taxon>
        <taxon>Desulfovibrionales</taxon>
        <taxon>Desulfovibrionaceae</taxon>
        <taxon>Humidesulfovibrio</taxon>
    </lineage>
</organism>
<evidence type="ECO:0000256" key="1">
    <source>
        <dbReference type="ARBA" id="ARBA00004141"/>
    </source>
</evidence>
<feature type="transmembrane region" description="Helical" evidence="5">
    <location>
        <begin position="104"/>
        <end position="123"/>
    </location>
</feature>
<dbReference type="Proteomes" id="UP000198324">
    <property type="component" value="Unassembled WGS sequence"/>
</dbReference>
<feature type="transmembrane region" description="Helical" evidence="5">
    <location>
        <begin position="283"/>
        <end position="303"/>
    </location>
</feature>
<reference evidence="7 8" key="1">
    <citation type="submission" date="2017-06" db="EMBL/GenBank/DDBJ databases">
        <authorList>
            <person name="Kim H.J."/>
            <person name="Triplett B.A."/>
        </authorList>
    </citation>
    <scope>NUCLEOTIDE SEQUENCE [LARGE SCALE GENOMIC DNA]</scope>
    <source>
        <strain evidence="7 8">DSM 13116</strain>
    </source>
</reference>
<sequence length="410" mass="44356">MRKALPLVLAALVTMPGLGLRLSGIHLDAPSMALISGLAILGASFLLLWACDVAQMDIPQTLALAVVALIAVLPEYAVDMYFTWQAGQHPESDYAHYAIANMTGANRLLIGVAWSAIAGLHWFKTRRRVILDVEQRTEVLFLGMATAYAFLIPIKGSLAWYDGVVFLAMYAWYIRLASQRPCSDCELEGPAELIGALPRTRRRQATLLLFLFAAGVILANAEPFSENLVATGKVFGINEFLLVQWLAPIASEAPEFIVAIMFVLRGQAAVAMGSLISSKLNQWTLLVGMIPGVYGVSSGGFEVPLPLGPFQMHEIFLTAAQSLMAVALLASLSLGPRSALLLFCMFAGQLLSPYVVEGLNLPELPWGNGTDGLHQLFSAGYVALFAAIALAKRRDVWELRLGASVEQRIV</sequence>
<accession>A0A238YBY8</accession>
<evidence type="ECO:0000259" key="6">
    <source>
        <dbReference type="Pfam" id="PF01699"/>
    </source>
</evidence>
<dbReference type="EMBL" id="FZOC01000001">
    <property type="protein sequence ID" value="SNR68113.1"/>
    <property type="molecule type" value="Genomic_DNA"/>
</dbReference>
<dbReference type="RefSeq" id="WP_089271967.1">
    <property type="nucleotide sequence ID" value="NZ_FZOC01000001.1"/>
</dbReference>
<feature type="domain" description="Sodium/calcium exchanger membrane region" evidence="6">
    <location>
        <begin position="207"/>
        <end position="351"/>
    </location>
</feature>
<feature type="domain" description="Sodium/calcium exchanger membrane region" evidence="6">
    <location>
        <begin position="33"/>
        <end position="175"/>
    </location>
</feature>
<dbReference type="GO" id="GO:0055085">
    <property type="term" value="P:transmembrane transport"/>
    <property type="evidence" value="ECO:0007669"/>
    <property type="project" value="InterPro"/>
</dbReference>
<dbReference type="InterPro" id="IPR044880">
    <property type="entry name" value="NCX_ion-bd_dom_sf"/>
</dbReference>
<evidence type="ECO:0000256" key="2">
    <source>
        <dbReference type="ARBA" id="ARBA00022692"/>
    </source>
</evidence>
<dbReference type="OrthoDB" id="57558at2"/>
<evidence type="ECO:0000256" key="5">
    <source>
        <dbReference type="SAM" id="Phobius"/>
    </source>
</evidence>
<dbReference type="InterPro" id="IPR004837">
    <property type="entry name" value="NaCa_Exmemb"/>
</dbReference>
<dbReference type="Pfam" id="PF01699">
    <property type="entry name" value="Na_Ca_ex"/>
    <property type="match status" value="2"/>
</dbReference>
<feature type="transmembrane region" description="Helical" evidence="5">
    <location>
        <begin position="339"/>
        <end position="356"/>
    </location>
</feature>
<name>A0A238YBY8_9BACT</name>
<evidence type="ECO:0000313" key="7">
    <source>
        <dbReference type="EMBL" id="SNR68113.1"/>
    </source>
</evidence>
<keyword evidence="2 5" id="KW-0812">Transmembrane</keyword>
<dbReference type="Gene3D" id="1.20.1420.30">
    <property type="entry name" value="NCX, central ion-binding region"/>
    <property type="match status" value="2"/>
</dbReference>
<feature type="transmembrane region" description="Helical" evidence="5">
    <location>
        <begin position="205"/>
        <end position="221"/>
    </location>
</feature>
<dbReference type="AlphaFoldDB" id="A0A238YBY8"/>
<feature type="transmembrane region" description="Helical" evidence="5">
    <location>
        <begin position="135"/>
        <end position="152"/>
    </location>
</feature>